<evidence type="ECO:0000313" key="2">
    <source>
        <dbReference type="Proteomes" id="UP000237000"/>
    </source>
</evidence>
<gene>
    <name evidence="1" type="ORF">TorRG33x02_233280</name>
</gene>
<dbReference type="Proteomes" id="UP000237000">
    <property type="component" value="Unassembled WGS sequence"/>
</dbReference>
<keyword evidence="2" id="KW-1185">Reference proteome</keyword>
<dbReference type="InParanoid" id="A0A2P5E5M8"/>
<accession>A0A2P5E5M8</accession>
<comment type="caution">
    <text evidence="1">The sequence shown here is derived from an EMBL/GenBank/DDBJ whole genome shotgun (WGS) entry which is preliminary data.</text>
</comment>
<evidence type="ECO:0000313" key="1">
    <source>
        <dbReference type="EMBL" id="PON80832.1"/>
    </source>
</evidence>
<sequence>MKELKDQGTGSVIQLLFPTFADFRWRSSTSNYLTFEIFARTYHGTRKLWWSTKFIMELLKIGEGEAGQFTKISVDQSSAKRNRRIYRKISVTRFHFWKVFSAVEFGIWILKIK</sequence>
<protein>
    <submittedName>
        <fullName evidence="1">Uncharacterized protein</fullName>
    </submittedName>
</protein>
<reference evidence="2" key="1">
    <citation type="submission" date="2016-06" db="EMBL/GenBank/DDBJ databases">
        <title>Parallel loss of symbiosis genes in relatives of nitrogen-fixing non-legume Parasponia.</title>
        <authorList>
            <person name="Van Velzen R."/>
            <person name="Holmer R."/>
            <person name="Bu F."/>
            <person name="Rutten L."/>
            <person name="Van Zeijl A."/>
            <person name="Liu W."/>
            <person name="Santuari L."/>
            <person name="Cao Q."/>
            <person name="Sharma T."/>
            <person name="Shen D."/>
            <person name="Roswanjaya Y."/>
            <person name="Wardhani T."/>
            <person name="Kalhor M.S."/>
            <person name="Jansen J."/>
            <person name="Van den Hoogen J."/>
            <person name="Gungor B."/>
            <person name="Hartog M."/>
            <person name="Hontelez J."/>
            <person name="Verver J."/>
            <person name="Yang W.-C."/>
            <person name="Schijlen E."/>
            <person name="Repin R."/>
            <person name="Schilthuizen M."/>
            <person name="Schranz E."/>
            <person name="Heidstra R."/>
            <person name="Miyata K."/>
            <person name="Fedorova E."/>
            <person name="Kohlen W."/>
            <person name="Bisseling T."/>
            <person name="Smit S."/>
            <person name="Geurts R."/>
        </authorList>
    </citation>
    <scope>NUCLEOTIDE SEQUENCE [LARGE SCALE GENOMIC DNA]</scope>
    <source>
        <strain evidence="2">cv. RG33-2</strain>
    </source>
</reference>
<dbReference type="EMBL" id="JXTC01000230">
    <property type="protein sequence ID" value="PON80832.1"/>
    <property type="molecule type" value="Genomic_DNA"/>
</dbReference>
<dbReference type="AlphaFoldDB" id="A0A2P5E5M8"/>
<name>A0A2P5E5M8_TREOI</name>
<proteinExistence type="predicted"/>
<organism evidence="1 2">
    <name type="scientific">Trema orientale</name>
    <name type="common">Charcoal tree</name>
    <name type="synonym">Celtis orientalis</name>
    <dbReference type="NCBI Taxonomy" id="63057"/>
    <lineage>
        <taxon>Eukaryota</taxon>
        <taxon>Viridiplantae</taxon>
        <taxon>Streptophyta</taxon>
        <taxon>Embryophyta</taxon>
        <taxon>Tracheophyta</taxon>
        <taxon>Spermatophyta</taxon>
        <taxon>Magnoliopsida</taxon>
        <taxon>eudicotyledons</taxon>
        <taxon>Gunneridae</taxon>
        <taxon>Pentapetalae</taxon>
        <taxon>rosids</taxon>
        <taxon>fabids</taxon>
        <taxon>Rosales</taxon>
        <taxon>Cannabaceae</taxon>
        <taxon>Trema</taxon>
    </lineage>
</organism>